<dbReference type="GO" id="GO:0031956">
    <property type="term" value="F:medium-chain fatty acid-CoA ligase activity"/>
    <property type="evidence" value="ECO:0007669"/>
    <property type="project" value="TreeGrafter"/>
</dbReference>
<feature type="transmembrane region" description="Helical" evidence="1">
    <location>
        <begin position="848"/>
        <end position="865"/>
    </location>
</feature>
<protein>
    <recommendedName>
        <fullName evidence="6">AMP-dependent synthetase/ligase domain-containing protein</fullName>
    </recommendedName>
</protein>
<feature type="transmembrane region" description="Helical" evidence="1">
    <location>
        <begin position="957"/>
        <end position="982"/>
    </location>
</feature>
<feature type="domain" description="AMP-dependent synthetase/ligase" evidence="2">
    <location>
        <begin position="36"/>
        <end position="359"/>
    </location>
</feature>
<feature type="domain" description="AMP-binding enzyme C-terminal" evidence="3">
    <location>
        <begin position="409"/>
        <end position="479"/>
    </location>
</feature>
<accession>A0AB34IZ47</accession>
<keyword evidence="1" id="KW-1133">Transmembrane helix</keyword>
<dbReference type="Gene3D" id="3.40.50.12780">
    <property type="entry name" value="N-terminal domain of ligase-like"/>
    <property type="match status" value="1"/>
</dbReference>
<comment type="caution">
    <text evidence="4">The sequence shown here is derived from an EMBL/GenBank/DDBJ whole genome shotgun (WGS) entry which is preliminary data.</text>
</comment>
<evidence type="ECO:0000256" key="1">
    <source>
        <dbReference type="SAM" id="Phobius"/>
    </source>
</evidence>
<evidence type="ECO:0000259" key="3">
    <source>
        <dbReference type="Pfam" id="PF13193"/>
    </source>
</evidence>
<keyword evidence="1" id="KW-0472">Membrane</keyword>
<proteinExistence type="predicted"/>
<dbReference type="Pfam" id="PF00501">
    <property type="entry name" value="AMP-binding"/>
    <property type="match status" value="1"/>
</dbReference>
<dbReference type="GO" id="GO:0006631">
    <property type="term" value="P:fatty acid metabolic process"/>
    <property type="evidence" value="ECO:0007669"/>
    <property type="project" value="TreeGrafter"/>
</dbReference>
<dbReference type="InterPro" id="IPR025110">
    <property type="entry name" value="AMP-bd_C"/>
</dbReference>
<dbReference type="InterPro" id="IPR020845">
    <property type="entry name" value="AMP-binding_CS"/>
</dbReference>
<dbReference type="InterPro" id="IPR045851">
    <property type="entry name" value="AMP-bd_C_sf"/>
</dbReference>
<keyword evidence="5" id="KW-1185">Reference proteome</keyword>
<evidence type="ECO:0000313" key="5">
    <source>
        <dbReference type="Proteomes" id="UP001515480"/>
    </source>
</evidence>
<dbReference type="PANTHER" id="PTHR43201:SF10">
    <property type="entry name" value="CARRIER DOMAIN-CONTAINING PROTEIN"/>
    <property type="match status" value="1"/>
</dbReference>
<keyword evidence="1" id="KW-0812">Transmembrane</keyword>
<dbReference type="CDD" id="cd04433">
    <property type="entry name" value="AFD_class_I"/>
    <property type="match status" value="1"/>
</dbReference>
<dbReference type="InterPro" id="IPR042099">
    <property type="entry name" value="ANL_N_sf"/>
</dbReference>
<sequence length="1090" mass="118734">MLLARAARAGAPSVVSGWSGEKLRQQLDLLDLSPCGLPGGARIALLVKNGPAAALAILSLMHRYCVVPFSPTDKADFIAARIASSRCVAIVTIAATPQEVEAAEAAKEAHVKMLALQLESTTGFLVPPPPCDAPLSPSLPLAAEATCLILHTSGTTGEPKRVPFSMSRLIKSGEVLAAALGLQPRETGLNMMPLHHVGGITTCIFAPLVAGGQMIFSPKFDPVEWLELVDSKRIAWSYLVPAMWTAVLEAGELIGPRSRPWLRVLRNAGAGLPHDLALRLAAMFPQTTILPTYGMTECMPIAAPPLGYKLQRPESVGPPLANMRIVSREVLRGGASVAPGTVGEIALFGLGEEQLFPGYEDAEGTVVLPADGFFRTGDLGKVDEDGWLYVVGRCKEVVNRGGEIISPLEVEQVINAHPLVRECMCFAVPHDVLEEVVGVALPADSLVDLEHIRRWCAQRLHGPMLPAFLLLVDELPRTAGTGKLMRSGFAHKVGLPPLSGPETATQQLKSGTPPKLVEPSVDAARVEDALQQSLEVLDARVVTLMEEGVSVALVSPQHVDCHTLRAMLSTRLPEHSLPKHVVAVDTESLKAPEESARKHIPHLIDEAPTTVTTQVDSLSRVLHEAGKKTPEDYVMMSHMYWLAMYGIIYHHVELSIWNLNIPKGAYSYVPPDLRSINLIYMMIDGVALPSFTFLAGLNDVRYPQTHWKGAVRKIVLGLVLGFLLKLPNVWGAGDISWLILNLCVYRAIYLPFQLVQHRLPASADVVYTVAVALITFGVHMTCKATDCPWPLALNDDFRGVYSGKLLANYWIYYALFPRIIPSSAFRPMTKGWWALCGKKFERVASLRLVAFTLAVLSALFLGLMYHEWRDWSGAHGMNDRSTNLWASTLALSLCFLFIVSSGHMFPGSPTLLSLAGECSYMCLLLHWSLLNGPVASFGPEPWDQLHLILVHLSMPSFLITLADVLIFAGFCLALQLACSFSLTLTQPVKPFRWPIHLCSKLLCVRSNSSFERLSALTCRFPVFHAPIPRATALSWLILLLFGFIGPLKWPQASTPANSTNAQSSLADVSTWRSASTGVLGHSLQPALLPY</sequence>
<reference evidence="4 5" key="1">
    <citation type="journal article" date="2024" name="Science">
        <title>Giant polyketide synthase enzymes in the biosynthesis of giant marine polyether toxins.</title>
        <authorList>
            <person name="Fallon T.R."/>
            <person name="Shende V.V."/>
            <person name="Wierzbicki I.H."/>
            <person name="Pendleton A.L."/>
            <person name="Watervoot N.F."/>
            <person name="Auber R.P."/>
            <person name="Gonzalez D.J."/>
            <person name="Wisecaver J.H."/>
            <person name="Moore B.S."/>
        </authorList>
    </citation>
    <scope>NUCLEOTIDE SEQUENCE [LARGE SCALE GENOMIC DNA]</scope>
    <source>
        <strain evidence="4 5">12B1</strain>
    </source>
</reference>
<dbReference type="Pfam" id="PF13193">
    <property type="entry name" value="AMP-binding_C"/>
    <property type="match status" value="1"/>
</dbReference>
<evidence type="ECO:0008006" key="6">
    <source>
        <dbReference type="Google" id="ProtNLM"/>
    </source>
</evidence>
<dbReference type="Proteomes" id="UP001515480">
    <property type="component" value="Unassembled WGS sequence"/>
</dbReference>
<dbReference type="EMBL" id="JBGBPQ010000016">
    <property type="protein sequence ID" value="KAL1508249.1"/>
    <property type="molecule type" value="Genomic_DNA"/>
</dbReference>
<dbReference type="PANTHER" id="PTHR43201">
    <property type="entry name" value="ACYL-COA SYNTHETASE"/>
    <property type="match status" value="1"/>
</dbReference>
<dbReference type="Gene3D" id="3.30.300.30">
    <property type="match status" value="1"/>
</dbReference>
<evidence type="ECO:0000259" key="2">
    <source>
        <dbReference type="Pfam" id="PF00501"/>
    </source>
</evidence>
<dbReference type="AlphaFoldDB" id="A0AB34IZ47"/>
<dbReference type="SUPFAM" id="SSF56801">
    <property type="entry name" value="Acetyl-CoA synthetase-like"/>
    <property type="match status" value="1"/>
</dbReference>
<evidence type="ECO:0000313" key="4">
    <source>
        <dbReference type="EMBL" id="KAL1508249.1"/>
    </source>
</evidence>
<name>A0AB34IZ47_PRYPA</name>
<organism evidence="4 5">
    <name type="scientific">Prymnesium parvum</name>
    <name type="common">Toxic golden alga</name>
    <dbReference type="NCBI Taxonomy" id="97485"/>
    <lineage>
        <taxon>Eukaryota</taxon>
        <taxon>Haptista</taxon>
        <taxon>Haptophyta</taxon>
        <taxon>Prymnesiophyceae</taxon>
        <taxon>Prymnesiales</taxon>
        <taxon>Prymnesiaceae</taxon>
        <taxon>Prymnesium</taxon>
    </lineage>
</organism>
<dbReference type="InterPro" id="IPR000873">
    <property type="entry name" value="AMP-dep_synth/lig_dom"/>
</dbReference>
<feature type="transmembrane region" description="Helical" evidence="1">
    <location>
        <begin position="885"/>
        <end position="906"/>
    </location>
</feature>
<gene>
    <name evidence="4" type="ORF">AB1Y20_004366</name>
</gene>
<dbReference type="PROSITE" id="PS00455">
    <property type="entry name" value="AMP_BINDING"/>
    <property type="match status" value="1"/>
</dbReference>